<keyword evidence="2" id="KW-1185">Reference proteome</keyword>
<evidence type="ECO:0000313" key="1">
    <source>
        <dbReference type="EMBL" id="CAE7401568.1"/>
    </source>
</evidence>
<dbReference type="InterPro" id="IPR012340">
    <property type="entry name" value="NA-bd_OB-fold"/>
</dbReference>
<dbReference type="OrthoDB" id="444711at2759"/>
<reference evidence="1" key="1">
    <citation type="submission" date="2021-02" db="EMBL/GenBank/DDBJ databases">
        <authorList>
            <person name="Dougan E. K."/>
            <person name="Rhodes N."/>
            <person name="Thang M."/>
            <person name="Chan C."/>
        </authorList>
    </citation>
    <scope>NUCLEOTIDE SEQUENCE</scope>
</reference>
<accession>A0A812QSY5</accession>
<dbReference type="AlphaFoldDB" id="A0A812QSY5"/>
<dbReference type="Gene3D" id="2.40.50.140">
    <property type="entry name" value="Nucleic acid-binding proteins"/>
    <property type="match status" value="1"/>
</dbReference>
<proteinExistence type="predicted"/>
<dbReference type="Proteomes" id="UP000604046">
    <property type="component" value="Unassembled WGS sequence"/>
</dbReference>
<gene>
    <name evidence="1" type="ORF">SNAT2548_LOCUS21859</name>
</gene>
<evidence type="ECO:0000313" key="2">
    <source>
        <dbReference type="Proteomes" id="UP000604046"/>
    </source>
</evidence>
<dbReference type="EMBL" id="CAJNDS010002265">
    <property type="protein sequence ID" value="CAE7401568.1"/>
    <property type="molecule type" value="Genomic_DNA"/>
</dbReference>
<sequence>MEVVPGLTDRRFVGVMYLWFEDKGFGFIECPDITKKFGQDAFLHRTQRKNFKRGQYDACLRCAQSHVATGVGDRCISGLVWLGFHRLSAFGSLPSEDPRRS</sequence>
<protein>
    <submittedName>
        <fullName evidence="1">Uncharacterized protein</fullName>
    </submittedName>
</protein>
<comment type="caution">
    <text evidence="1">The sequence shown here is derived from an EMBL/GenBank/DDBJ whole genome shotgun (WGS) entry which is preliminary data.</text>
</comment>
<organism evidence="1 2">
    <name type="scientific">Symbiodinium natans</name>
    <dbReference type="NCBI Taxonomy" id="878477"/>
    <lineage>
        <taxon>Eukaryota</taxon>
        <taxon>Sar</taxon>
        <taxon>Alveolata</taxon>
        <taxon>Dinophyceae</taxon>
        <taxon>Suessiales</taxon>
        <taxon>Symbiodiniaceae</taxon>
        <taxon>Symbiodinium</taxon>
    </lineage>
</organism>
<name>A0A812QSY5_9DINO</name>